<dbReference type="Gene3D" id="3.40.640.10">
    <property type="entry name" value="Type I PLP-dependent aspartate aminotransferase-like (Major domain)"/>
    <property type="match status" value="1"/>
</dbReference>
<keyword evidence="4 6" id="KW-0808">Transferase</keyword>
<dbReference type="SUPFAM" id="SSF53383">
    <property type="entry name" value="PLP-dependent transferases"/>
    <property type="match status" value="1"/>
</dbReference>
<dbReference type="RefSeq" id="WP_093787246.1">
    <property type="nucleotide sequence ID" value="NZ_FNIE01000014.1"/>
</dbReference>
<dbReference type="InterPro" id="IPR015421">
    <property type="entry name" value="PyrdxlP-dep_Trfase_major"/>
</dbReference>
<evidence type="ECO:0000256" key="3">
    <source>
        <dbReference type="ARBA" id="ARBA00022576"/>
    </source>
</evidence>
<dbReference type="GO" id="GO:0008483">
    <property type="term" value="F:transaminase activity"/>
    <property type="evidence" value="ECO:0007669"/>
    <property type="project" value="UniProtKB-KW"/>
</dbReference>
<dbReference type="EMBL" id="FNIE01000014">
    <property type="protein sequence ID" value="SDO91374.1"/>
    <property type="molecule type" value="Genomic_DNA"/>
</dbReference>
<evidence type="ECO:0000259" key="7">
    <source>
        <dbReference type="Pfam" id="PF00155"/>
    </source>
</evidence>
<dbReference type="InterPro" id="IPR015424">
    <property type="entry name" value="PyrdxlP-dep_Trfase"/>
</dbReference>
<dbReference type="InterPro" id="IPR050596">
    <property type="entry name" value="AspAT/PAT-like"/>
</dbReference>
<name>A0A1H0NFC1_9ACTN</name>
<dbReference type="InterPro" id="IPR004838">
    <property type="entry name" value="NHTrfase_class1_PyrdxlP-BS"/>
</dbReference>
<evidence type="ECO:0000256" key="4">
    <source>
        <dbReference type="ARBA" id="ARBA00022679"/>
    </source>
</evidence>
<evidence type="ECO:0000313" key="8">
    <source>
        <dbReference type="EMBL" id="SDO91374.1"/>
    </source>
</evidence>
<sequence>MRVSRTAGAMPHSGIREIVNRVIELPGGRISRLEIGEPGFPTPAHITRAAWDAVPRGVGYTPSTGTGELREALAARLRRVTGLDLPASRVVVTQGAVQALSALAEALLDPGDDLLVPDPSWPNYEMIGRMRGASVTRYPLRASAGFLPDPDEVEALITPRTRALVLNSPSNPTGRVFPQEVVAAIVTAARRHGVWVLSDEVYDELVFEGAPANAVALDPETVIGVYSFSKTYAMTGWRVGYLTAPARVTALLSTVQEALLSSVSAIGQYAAHAALTGPQECVARMREEYRARRDLAVRRLTGAGLRIAVPHGAFYAMVPLAPGADSRLAALDLVGHGVAVAPGSAFGDTARDHVRISLSVAEDVLETGLDRLLSWGALTGFGAGLGRAAGA</sequence>
<comment type="cofactor">
    <cofactor evidence="1 6">
        <name>pyridoxal 5'-phosphate</name>
        <dbReference type="ChEBI" id="CHEBI:597326"/>
    </cofactor>
</comment>
<dbReference type="GO" id="GO:0030170">
    <property type="term" value="F:pyridoxal phosphate binding"/>
    <property type="evidence" value="ECO:0007669"/>
    <property type="project" value="InterPro"/>
</dbReference>
<dbReference type="CDD" id="cd00609">
    <property type="entry name" value="AAT_like"/>
    <property type="match status" value="1"/>
</dbReference>
<dbReference type="Gene3D" id="3.90.1150.10">
    <property type="entry name" value="Aspartate Aminotransferase, domain 1"/>
    <property type="match status" value="1"/>
</dbReference>
<comment type="similarity">
    <text evidence="2 6">Belongs to the class-I pyridoxal-phosphate-dependent aminotransferase family.</text>
</comment>
<keyword evidence="9" id="KW-1185">Reference proteome</keyword>
<keyword evidence="3 6" id="KW-0032">Aminotransferase</keyword>
<dbReference type="PANTHER" id="PTHR46383">
    <property type="entry name" value="ASPARTATE AMINOTRANSFERASE"/>
    <property type="match status" value="1"/>
</dbReference>
<accession>A0A1H0NFC1</accession>
<dbReference type="PANTHER" id="PTHR46383:SF1">
    <property type="entry name" value="ASPARTATE AMINOTRANSFERASE"/>
    <property type="match status" value="1"/>
</dbReference>
<evidence type="ECO:0000256" key="6">
    <source>
        <dbReference type="RuleBase" id="RU000481"/>
    </source>
</evidence>
<dbReference type="Proteomes" id="UP000199341">
    <property type="component" value="Unassembled WGS sequence"/>
</dbReference>
<evidence type="ECO:0000256" key="1">
    <source>
        <dbReference type="ARBA" id="ARBA00001933"/>
    </source>
</evidence>
<feature type="domain" description="Aminotransferase class I/classII large" evidence="7">
    <location>
        <begin position="33"/>
        <end position="372"/>
    </location>
</feature>
<dbReference type="InterPro" id="IPR015422">
    <property type="entry name" value="PyrdxlP-dep_Trfase_small"/>
</dbReference>
<gene>
    <name evidence="8" type="ORF">SAMN05216259_11447</name>
</gene>
<dbReference type="AlphaFoldDB" id="A0A1H0NFC1"/>
<dbReference type="PROSITE" id="PS00105">
    <property type="entry name" value="AA_TRANSFER_CLASS_1"/>
    <property type="match status" value="1"/>
</dbReference>
<dbReference type="OrthoDB" id="9763453at2"/>
<dbReference type="EC" id="2.6.1.-" evidence="6"/>
<dbReference type="STRING" id="310781.SAMN05216259_11447"/>
<protein>
    <recommendedName>
        <fullName evidence="6">Aminotransferase</fullName>
        <ecNumber evidence="6">2.6.1.-</ecNumber>
    </recommendedName>
</protein>
<dbReference type="Pfam" id="PF00155">
    <property type="entry name" value="Aminotran_1_2"/>
    <property type="match status" value="1"/>
</dbReference>
<evidence type="ECO:0000256" key="5">
    <source>
        <dbReference type="ARBA" id="ARBA00022898"/>
    </source>
</evidence>
<reference evidence="8 9" key="1">
    <citation type="submission" date="2016-10" db="EMBL/GenBank/DDBJ databases">
        <authorList>
            <person name="de Groot N.N."/>
        </authorList>
    </citation>
    <scope>NUCLEOTIDE SEQUENCE [LARGE SCALE GENOMIC DNA]</scope>
    <source>
        <strain evidence="8 9">CGMCC 4.2022</strain>
    </source>
</reference>
<dbReference type="InterPro" id="IPR004839">
    <property type="entry name" value="Aminotransferase_I/II_large"/>
</dbReference>
<evidence type="ECO:0000256" key="2">
    <source>
        <dbReference type="ARBA" id="ARBA00007441"/>
    </source>
</evidence>
<proteinExistence type="inferred from homology"/>
<organism evidence="8 9">
    <name type="scientific">Actinacidiphila guanduensis</name>
    <dbReference type="NCBI Taxonomy" id="310781"/>
    <lineage>
        <taxon>Bacteria</taxon>
        <taxon>Bacillati</taxon>
        <taxon>Actinomycetota</taxon>
        <taxon>Actinomycetes</taxon>
        <taxon>Kitasatosporales</taxon>
        <taxon>Streptomycetaceae</taxon>
        <taxon>Actinacidiphila</taxon>
    </lineage>
</organism>
<dbReference type="GO" id="GO:0006520">
    <property type="term" value="P:amino acid metabolic process"/>
    <property type="evidence" value="ECO:0007669"/>
    <property type="project" value="InterPro"/>
</dbReference>
<keyword evidence="5" id="KW-0663">Pyridoxal phosphate</keyword>
<evidence type="ECO:0000313" key="9">
    <source>
        <dbReference type="Proteomes" id="UP000199341"/>
    </source>
</evidence>
<dbReference type="PRINTS" id="PR00753">
    <property type="entry name" value="ACCSYNTHASE"/>
</dbReference>